<dbReference type="RefSeq" id="WP_136428156.1">
    <property type="nucleotide sequence ID" value="NZ_SSSM01000005.1"/>
</dbReference>
<evidence type="ECO:0000313" key="5">
    <source>
        <dbReference type="Proteomes" id="UP000309133"/>
    </source>
</evidence>
<sequence>MSNAPFSEGRPSKNDRREAAREKARLLREEQRKRERRNKVLLGGGIGVGVLAVIAIIAFVIFTSIRPAGPGPANMASDGIKLTSDTAGAITYIPTTALANDADPVASDANLDGAVDIRIYIDYLCPFCNQFETTNNDQISQWVADGSATYEVHPIAILTSQSLGTRYSNRAANAAACVANYSPDDFLAFNNLLFKNQPEEQTEGLTNDEILGLVTEAGATDSSIEKCVNDGTFNSWVTASTARALDGPLLNTDVEKVTGTPTVLVNGVQYTGTLTDADEFAAFVLQQSAVTSTPTPTPTPSATPAG</sequence>
<dbReference type="OrthoDB" id="117402at2"/>
<dbReference type="CDD" id="cd02972">
    <property type="entry name" value="DsbA_family"/>
    <property type="match status" value="1"/>
</dbReference>
<evidence type="ECO:0000256" key="1">
    <source>
        <dbReference type="SAM" id="MobiDB-lite"/>
    </source>
</evidence>
<comment type="caution">
    <text evidence="4">The sequence shown here is derived from an EMBL/GenBank/DDBJ whole genome shotgun (WGS) entry which is preliminary data.</text>
</comment>
<dbReference type="SUPFAM" id="SSF52833">
    <property type="entry name" value="Thioredoxin-like"/>
    <property type="match status" value="1"/>
</dbReference>
<keyword evidence="2" id="KW-1133">Transmembrane helix</keyword>
<keyword evidence="5" id="KW-1185">Reference proteome</keyword>
<evidence type="ECO:0000313" key="4">
    <source>
        <dbReference type="EMBL" id="THG29827.1"/>
    </source>
</evidence>
<dbReference type="EMBL" id="SSSM01000005">
    <property type="protein sequence ID" value="THG29827.1"/>
    <property type="molecule type" value="Genomic_DNA"/>
</dbReference>
<name>A0A4V3WSX7_9MICO</name>
<protein>
    <recommendedName>
        <fullName evidence="3">Thioredoxin-like fold domain-containing protein</fullName>
    </recommendedName>
</protein>
<feature type="domain" description="Thioredoxin-like fold" evidence="3">
    <location>
        <begin position="114"/>
        <end position="277"/>
    </location>
</feature>
<proteinExistence type="predicted"/>
<organism evidence="4 5">
    <name type="scientific">Naasia lichenicola</name>
    <dbReference type="NCBI Taxonomy" id="2565933"/>
    <lineage>
        <taxon>Bacteria</taxon>
        <taxon>Bacillati</taxon>
        <taxon>Actinomycetota</taxon>
        <taxon>Actinomycetes</taxon>
        <taxon>Micrococcales</taxon>
        <taxon>Microbacteriaceae</taxon>
        <taxon>Naasia</taxon>
    </lineage>
</organism>
<keyword evidence="2" id="KW-0472">Membrane</keyword>
<evidence type="ECO:0000256" key="2">
    <source>
        <dbReference type="SAM" id="Phobius"/>
    </source>
</evidence>
<keyword evidence="2" id="KW-0812">Transmembrane</keyword>
<dbReference type="AlphaFoldDB" id="A0A4V3WSX7"/>
<feature type="region of interest" description="Disordered" evidence="1">
    <location>
        <begin position="1"/>
        <end position="21"/>
    </location>
</feature>
<dbReference type="Pfam" id="PF13462">
    <property type="entry name" value="Thioredoxin_4"/>
    <property type="match status" value="1"/>
</dbReference>
<dbReference type="InterPro" id="IPR012336">
    <property type="entry name" value="Thioredoxin-like_fold"/>
</dbReference>
<accession>A0A4V3WSX7</accession>
<dbReference type="Gene3D" id="3.40.30.10">
    <property type="entry name" value="Glutaredoxin"/>
    <property type="match status" value="1"/>
</dbReference>
<feature type="compositionally biased region" description="Basic and acidic residues" evidence="1">
    <location>
        <begin position="10"/>
        <end position="21"/>
    </location>
</feature>
<evidence type="ECO:0000259" key="3">
    <source>
        <dbReference type="Pfam" id="PF13462"/>
    </source>
</evidence>
<dbReference type="InterPro" id="IPR036249">
    <property type="entry name" value="Thioredoxin-like_sf"/>
</dbReference>
<feature type="transmembrane region" description="Helical" evidence="2">
    <location>
        <begin position="40"/>
        <end position="62"/>
    </location>
</feature>
<gene>
    <name evidence="4" type="ORF">E6C64_14315</name>
</gene>
<dbReference type="Proteomes" id="UP000309133">
    <property type="component" value="Unassembled WGS sequence"/>
</dbReference>
<reference evidence="4 5" key="1">
    <citation type="submission" date="2019-04" db="EMBL/GenBank/DDBJ databases">
        <authorList>
            <person name="Jiang L."/>
        </authorList>
    </citation>
    <scope>NUCLEOTIDE SEQUENCE [LARGE SCALE GENOMIC DNA]</scope>
    <source>
        <strain evidence="4 5">YIM 131853</strain>
    </source>
</reference>